<dbReference type="InterPro" id="IPR051620">
    <property type="entry name" value="ORF904-like_C"/>
</dbReference>
<dbReference type="PANTHER" id="PTHR35372:SF2">
    <property type="entry name" value="SF3 HELICASE DOMAIN-CONTAINING PROTEIN"/>
    <property type="match status" value="1"/>
</dbReference>
<dbReference type="PANTHER" id="PTHR35372">
    <property type="entry name" value="ATP BINDING PROTEIN-RELATED"/>
    <property type="match status" value="1"/>
</dbReference>
<name>A0A0F8GA76_METMZ</name>
<keyword evidence="2" id="KW-0378">Hydrolase</keyword>
<proteinExistence type="predicted"/>
<sequence>MSPSLTTADRLRQRFNLLPEQAEGSELSINEELINAVISGEYPDLEQDLNTNPDSTDDPEQLYIKIVSGLSIALFEPTDIQKIISAHVRGDLWEKWNDGERELFISEHAEKARSTDEKKKLINDAKKRASLAYLTKDMGVFYNALADMCIEKFSLKTLDGGDLRIYEDGIYPEISNKYTLNNLVMKTSAELGIMLTPNRITSTIEMIKTKTPYNPPEDDFNKIAVSNGVLDVVTLDFVPQSPDIVFLHKMPVEYNPDAAKPELFLKSLSATFKGVENQIPTLQELFGYCLLRKYPIASVFFLLGDGKNGKSVILKLMTAMLGDENTSGLTLSDMAQPKNEHVLIDLRGKHANICGDVGKKKIDDTAFLKMLTGRDPIRARGLYKDAITFVNYAKAIFALNQLPVIDDFSDGFKRRIKIIEFPNKFDGKEEIAELDEAIIKAGELSGILNWSLEGLHRLLKNNKFSNEKTAAEAGLDYDMRSNPVSYFVRACIDEDITNVERTETVLGYYMDYRKRYRLPTLSKKEFKGKLIEACKEIGISTYEKRERPPGGANADRYYGFAGIRVNKADLKKSIGEHVEDQKKEANTEIKNKQLITNSLFSGDIIETDDDAVLEEYLKQEGF</sequence>
<dbReference type="InterPro" id="IPR027417">
    <property type="entry name" value="P-loop_NTPase"/>
</dbReference>
<evidence type="ECO:0000313" key="8">
    <source>
        <dbReference type="Proteomes" id="UP000034188"/>
    </source>
</evidence>
<feature type="domain" description="SF3 helicase" evidence="4">
    <location>
        <begin position="277"/>
        <end position="434"/>
    </location>
</feature>
<dbReference type="EMBL" id="JJPK01000055">
    <property type="protein sequence ID" value="KKG62232.1"/>
    <property type="molecule type" value="Genomic_DNA"/>
</dbReference>
<keyword evidence="3" id="KW-0067">ATP-binding</keyword>
<dbReference type="PROSITE" id="PS51206">
    <property type="entry name" value="SF3_HELICASE_1"/>
    <property type="match status" value="1"/>
</dbReference>
<evidence type="ECO:0000313" key="7">
    <source>
        <dbReference type="EMBL" id="KKG66187.1"/>
    </source>
</evidence>
<dbReference type="Pfam" id="PF08706">
    <property type="entry name" value="D5_N"/>
    <property type="match status" value="1"/>
</dbReference>
<comment type="caution">
    <text evidence="6">The sequence shown here is derived from an EMBL/GenBank/DDBJ whole genome shotgun (WGS) entry which is preliminary data.</text>
</comment>
<evidence type="ECO:0000259" key="4">
    <source>
        <dbReference type="PROSITE" id="PS51206"/>
    </source>
</evidence>
<organism evidence="6 10">
    <name type="scientific">Methanosarcina mazei</name>
    <name type="common">Methanosarcina frisia</name>
    <dbReference type="NCBI Taxonomy" id="2209"/>
    <lineage>
        <taxon>Archaea</taxon>
        <taxon>Methanobacteriati</taxon>
        <taxon>Methanobacteriota</taxon>
        <taxon>Stenosarchaea group</taxon>
        <taxon>Methanomicrobia</taxon>
        <taxon>Methanosarcinales</taxon>
        <taxon>Methanosarcinaceae</taxon>
        <taxon>Methanosarcina</taxon>
    </lineage>
</organism>
<dbReference type="Proteomes" id="UP000034188">
    <property type="component" value="Unassembled WGS sequence"/>
</dbReference>
<dbReference type="EMBL" id="JJPJ01000016">
    <property type="protein sequence ID" value="KKG66187.1"/>
    <property type="molecule type" value="Genomic_DNA"/>
</dbReference>
<dbReference type="GO" id="GO:0005524">
    <property type="term" value="F:ATP binding"/>
    <property type="evidence" value="ECO:0007669"/>
    <property type="project" value="UniProtKB-KW"/>
</dbReference>
<dbReference type="SUPFAM" id="SSF52540">
    <property type="entry name" value="P-loop containing nucleoside triphosphate hydrolases"/>
    <property type="match status" value="1"/>
</dbReference>
<dbReference type="Gene3D" id="3.40.50.300">
    <property type="entry name" value="P-loop containing nucleotide triphosphate hydrolases"/>
    <property type="match status" value="1"/>
</dbReference>
<gene>
    <name evidence="5" type="ORF">DU33_16110</name>
    <name evidence="6" type="ORF">DU45_19050</name>
    <name evidence="7" type="ORF">DU64_15315</name>
</gene>
<evidence type="ECO:0000313" key="9">
    <source>
        <dbReference type="Proteomes" id="UP000034279"/>
    </source>
</evidence>
<dbReference type="PATRIC" id="fig|2209.42.peg.3547"/>
<evidence type="ECO:0000256" key="1">
    <source>
        <dbReference type="ARBA" id="ARBA00022741"/>
    </source>
</evidence>
<evidence type="ECO:0000313" key="10">
    <source>
        <dbReference type="Proteomes" id="UP000034566"/>
    </source>
</evidence>
<dbReference type="RefSeq" id="WP_048038890.1">
    <property type="nucleotide sequence ID" value="NZ_JJPI01000153.1"/>
</dbReference>
<dbReference type="SMART" id="SM00885">
    <property type="entry name" value="D5_N"/>
    <property type="match status" value="1"/>
</dbReference>
<evidence type="ECO:0000256" key="2">
    <source>
        <dbReference type="ARBA" id="ARBA00022801"/>
    </source>
</evidence>
<reference evidence="8 9" key="1">
    <citation type="journal article" date="2015" name="ISME J.">
        <title>Genomic and phenotypic differentiation among Methanosarcina mazei populations from Columbia River sediment.</title>
        <authorList>
            <person name="Youngblut N.D."/>
            <person name="Wirth J.S."/>
            <person name="Henriksen J.R."/>
            <person name="Smith M."/>
            <person name="Simon H."/>
            <person name="Metcalf W.W."/>
            <person name="Whitaker R.J."/>
        </authorList>
    </citation>
    <scope>NUCLEOTIDE SEQUENCE [LARGE SCALE GENOMIC DNA]</scope>
    <source>
        <strain evidence="5 8">3.F.T.1A.1</strain>
        <strain evidence="7 9">3.F.T.1A.2</strain>
        <strain evidence="6 10">3.F.T.1A.4</strain>
    </source>
</reference>
<dbReference type="Pfam" id="PF19263">
    <property type="entry name" value="DUF5906"/>
    <property type="match status" value="1"/>
</dbReference>
<dbReference type="InterPro" id="IPR014818">
    <property type="entry name" value="Phage/plasmid_primase_P4_C"/>
</dbReference>
<evidence type="ECO:0000256" key="3">
    <source>
        <dbReference type="ARBA" id="ARBA00022840"/>
    </source>
</evidence>
<dbReference type="NCBIfam" id="TIGR01613">
    <property type="entry name" value="primase_Cterm"/>
    <property type="match status" value="1"/>
</dbReference>
<evidence type="ECO:0000313" key="5">
    <source>
        <dbReference type="EMBL" id="KKG49233.1"/>
    </source>
</evidence>
<dbReference type="InterPro" id="IPR045455">
    <property type="entry name" value="NrS-1_pol-like_helicase"/>
</dbReference>
<dbReference type="GO" id="GO:0016787">
    <property type="term" value="F:hydrolase activity"/>
    <property type="evidence" value="ECO:0007669"/>
    <property type="project" value="UniProtKB-KW"/>
</dbReference>
<keyword evidence="1" id="KW-0547">Nucleotide-binding</keyword>
<dbReference type="Proteomes" id="UP000034566">
    <property type="component" value="Unassembled WGS sequence"/>
</dbReference>
<dbReference type="Proteomes" id="UP000034279">
    <property type="component" value="Unassembled WGS sequence"/>
</dbReference>
<dbReference type="AlphaFoldDB" id="A0A0F8GA76"/>
<accession>A0A0F8GA76</accession>
<dbReference type="InterPro" id="IPR006500">
    <property type="entry name" value="Helicase_put_C_phage/plasmid"/>
</dbReference>
<protein>
    <recommendedName>
        <fullName evidence="4">SF3 helicase domain-containing protein</fullName>
    </recommendedName>
</protein>
<evidence type="ECO:0000313" key="6">
    <source>
        <dbReference type="EMBL" id="KKG62232.1"/>
    </source>
</evidence>
<dbReference type="InterPro" id="IPR014015">
    <property type="entry name" value="Helicase_SF3_DNA-vir"/>
</dbReference>
<dbReference type="EMBL" id="JJPI01000153">
    <property type="protein sequence ID" value="KKG49233.1"/>
    <property type="molecule type" value="Genomic_DNA"/>
</dbReference>